<dbReference type="STRING" id="1765655.AMR74_03905"/>
<evidence type="ECO:0000313" key="3">
    <source>
        <dbReference type="Proteomes" id="UP000037747"/>
    </source>
</evidence>
<organism evidence="2 3">
    <name type="scientific">Halorubrum tropicale</name>
    <dbReference type="NCBI Taxonomy" id="1765655"/>
    <lineage>
        <taxon>Archaea</taxon>
        <taxon>Methanobacteriati</taxon>
        <taxon>Methanobacteriota</taxon>
        <taxon>Stenosarchaea group</taxon>
        <taxon>Halobacteria</taxon>
        <taxon>Halobacteriales</taxon>
        <taxon>Haloferacaceae</taxon>
        <taxon>Halorubrum</taxon>
    </lineage>
</organism>
<keyword evidence="3" id="KW-1185">Reference proteome</keyword>
<comment type="caution">
    <text evidence="2">The sequence shown here is derived from an EMBL/GenBank/DDBJ whole genome shotgun (WGS) entry which is preliminary data.</text>
</comment>
<evidence type="ECO:0000313" key="2">
    <source>
        <dbReference type="EMBL" id="KOX98051.1"/>
    </source>
</evidence>
<gene>
    <name evidence="2" type="ORF">AMR74_03905</name>
</gene>
<proteinExistence type="predicted"/>
<accession>A0A0M9AUZ6</accession>
<sequence length="79" mass="8659">MTPSQRILERVAELGGVPPSAIDEPLFEAVAPDALDVLFRSVPDGPTRDDGEIRFAYLGYDVTVRAEGTVTVRSPFRVR</sequence>
<dbReference type="AlphaFoldDB" id="A0A0M9AUZ6"/>
<feature type="domain" description="Halobacterial output" evidence="1">
    <location>
        <begin position="2"/>
        <end position="73"/>
    </location>
</feature>
<name>A0A0M9AUZ6_9EURY</name>
<dbReference type="PATRIC" id="fig|1705389.3.peg.1091"/>
<evidence type="ECO:0000259" key="1">
    <source>
        <dbReference type="Pfam" id="PF18545"/>
    </source>
</evidence>
<dbReference type="EMBL" id="LIST01000001">
    <property type="protein sequence ID" value="KOX98051.1"/>
    <property type="molecule type" value="Genomic_DNA"/>
</dbReference>
<protein>
    <recommendedName>
        <fullName evidence="1">Halobacterial output domain-containing protein</fullName>
    </recommendedName>
</protein>
<dbReference type="Pfam" id="PF18545">
    <property type="entry name" value="HalOD1"/>
    <property type="match status" value="1"/>
</dbReference>
<dbReference type="Proteomes" id="UP000037747">
    <property type="component" value="Unassembled WGS sequence"/>
</dbReference>
<dbReference type="InterPro" id="IPR040624">
    <property type="entry name" value="HalOD1"/>
</dbReference>
<dbReference type="RefSeq" id="WP_053770737.1">
    <property type="nucleotide sequence ID" value="NZ_LIST01000001.1"/>
</dbReference>
<reference evidence="2 3" key="1">
    <citation type="submission" date="2015-08" db="EMBL/GenBank/DDBJ databases">
        <title>Genomes of Isolates from Cabo Rojo, PR.</title>
        <authorList>
            <person name="Sanchez-Nieves R.L."/>
            <person name="Montalvo-Rodriguez R."/>
        </authorList>
    </citation>
    <scope>NUCLEOTIDE SEQUENCE [LARGE SCALE GENOMIC DNA]</scope>
    <source>
        <strain evidence="2 3">5</strain>
    </source>
</reference>
<dbReference type="OrthoDB" id="199137at2157"/>